<keyword evidence="8 11" id="KW-0067">ATP-binding</keyword>
<evidence type="ECO:0000313" key="14">
    <source>
        <dbReference type="Proteomes" id="UP000234881"/>
    </source>
</evidence>
<reference evidence="13 14" key="1">
    <citation type="submission" date="2018-01" db="EMBL/GenBank/DDBJ databases">
        <title>The draft genome sequence of Cohaesibacter sp. H1304.</title>
        <authorList>
            <person name="Wang N.-N."/>
            <person name="Du Z.-J."/>
        </authorList>
    </citation>
    <scope>NUCLEOTIDE SEQUENCE [LARGE SCALE GENOMIC DNA]</scope>
    <source>
        <strain evidence="13 14">H1304</strain>
    </source>
</reference>
<evidence type="ECO:0000256" key="11">
    <source>
        <dbReference type="HAMAP-Rule" id="MF_00244"/>
    </source>
</evidence>
<dbReference type="InterPro" id="IPR005248">
    <property type="entry name" value="NadD/NMNAT"/>
</dbReference>
<keyword evidence="5 11" id="KW-0808">Transferase</keyword>
<keyword evidence="6 11" id="KW-0548">Nucleotidyltransferase</keyword>
<accession>A0A2N5XPG6</accession>
<dbReference type="NCBIfam" id="TIGR00482">
    <property type="entry name" value="nicotinate (nicotinamide) nucleotide adenylyltransferase"/>
    <property type="match status" value="1"/>
</dbReference>
<dbReference type="UniPathway" id="UPA00253">
    <property type="reaction ID" value="UER00332"/>
</dbReference>
<keyword evidence="9 11" id="KW-0520">NAD</keyword>
<dbReference type="RefSeq" id="WP_101534851.1">
    <property type="nucleotide sequence ID" value="NZ_JBFHIU010000030.1"/>
</dbReference>
<organism evidence="13 14">
    <name type="scientific">Cohaesibacter celericrescens</name>
    <dbReference type="NCBI Taxonomy" id="2067669"/>
    <lineage>
        <taxon>Bacteria</taxon>
        <taxon>Pseudomonadati</taxon>
        <taxon>Pseudomonadota</taxon>
        <taxon>Alphaproteobacteria</taxon>
        <taxon>Hyphomicrobiales</taxon>
        <taxon>Cohaesibacteraceae</taxon>
    </lineage>
</organism>
<dbReference type="GO" id="GO:0009435">
    <property type="term" value="P:NAD+ biosynthetic process"/>
    <property type="evidence" value="ECO:0007669"/>
    <property type="project" value="UniProtKB-UniRule"/>
</dbReference>
<dbReference type="NCBIfam" id="NF000845">
    <property type="entry name" value="PRK00071.2-4"/>
    <property type="match status" value="1"/>
</dbReference>
<dbReference type="Proteomes" id="UP000234881">
    <property type="component" value="Unassembled WGS sequence"/>
</dbReference>
<evidence type="ECO:0000256" key="7">
    <source>
        <dbReference type="ARBA" id="ARBA00022741"/>
    </source>
</evidence>
<gene>
    <name evidence="11" type="primary">nadD</name>
    <name evidence="13" type="ORF">C0081_16185</name>
</gene>
<evidence type="ECO:0000256" key="9">
    <source>
        <dbReference type="ARBA" id="ARBA00023027"/>
    </source>
</evidence>
<evidence type="ECO:0000313" key="13">
    <source>
        <dbReference type="EMBL" id="PLW76416.1"/>
    </source>
</evidence>
<proteinExistence type="inferred from homology"/>
<dbReference type="Pfam" id="PF01467">
    <property type="entry name" value="CTP_transf_like"/>
    <property type="match status" value="1"/>
</dbReference>
<dbReference type="CDD" id="cd02165">
    <property type="entry name" value="NMNAT"/>
    <property type="match status" value="1"/>
</dbReference>
<feature type="domain" description="Cytidyltransferase-like" evidence="12">
    <location>
        <begin position="22"/>
        <end position="201"/>
    </location>
</feature>
<protein>
    <recommendedName>
        <fullName evidence="11">Probable nicotinate-nucleotide adenylyltransferase</fullName>
        <ecNumber evidence="11">2.7.7.18</ecNumber>
    </recommendedName>
    <alternativeName>
        <fullName evidence="11">Deamido-NAD(+) diphosphorylase</fullName>
    </alternativeName>
    <alternativeName>
        <fullName evidence="11">Deamido-NAD(+) pyrophosphorylase</fullName>
    </alternativeName>
    <alternativeName>
        <fullName evidence="11">Nicotinate mononucleotide adenylyltransferase</fullName>
        <shortName evidence="11">NaMN adenylyltransferase</shortName>
    </alternativeName>
</protein>
<comment type="similarity">
    <text evidence="3 11">Belongs to the NadD family.</text>
</comment>
<dbReference type="AlphaFoldDB" id="A0A2N5XPG6"/>
<keyword evidence="14" id="KW-1185">Reference proteome</keyword>
<evidence type="ECO:0000256" key="5">
    <source>
        <dbReference type="ARBA" id="ARBA00022679"/>
    </source>
</evidence>
<evidence type="ECO:0000256" key="3">
    <source>
        <dbReference type="ARBA" id="ARBA00009014"/>
    </source>
</evidence>
<evidence type="ECO:0000256" key="4">
    <source>
        <dbReference type="ARBA" id="ARBA00022642"/>
    </source>
</evidence>
<comment type="caution">
    <text evidence="13">The sequence shown here is derived from an EMBL/GenBank/DDBJ whole genome shotgun (WGS) entry which is preliminary data.</text>
</comment>
<comment type="catalytic activity">
    <reaction evidence="10 11">
        <text>nicotinate beta-D-ribonucleotide + ATP + H(+) = deamido-NAD(+) + diphosphate</text>
        <dbReference type="Rhea" id="RHEA:22860"/>
        <dbReference type="ChEBI" id="CHEBI:15378"/>
        <dbReference type="ChEBI" id="CHEBI:30616"/>
        <dbReference type="ChEBI" id="CHEBI:33019"/>
        <dbReference type="ChEBI" id="CHEBI:57502"/>
        <dbReference type="ChEBI" id="CHEBI:58437"/>
        <dbReference type="EC" id="2.7.7.18"/>
    </reaction>
</comment>
<sequence>MTRSRIYSSGLPPVSPGMKVGLYGGSFNPAHDGHRHVAITALRRLGLDRIWCLVTPGNPLKDISALPTLETRLSGTAQVMNHPKIDITGAEKKAGTRYTAETLDWIQLRTRGIDLVWVMGADNLKQFHKWQRWQDILTRIPVAIIDRPGYSLSPLYATAAHHFAHARIPSHREKALATMACPAWTFLYGPRSNLSSTALRQSAKIQLTPDKQVP</sequence>
<dbReference type="EC" id="2.7.7.18" evidence="11"/>
<evidence type="ECO:0000259" key="12">
    <source>
        <dbReference type="Pfam" id="PF01467"/>
    </source>
</evidence>
<evidence type="ECO:0000256" key="8">
    <source>
        <dbReference type="ARBA" id="ARBA00022840"/>
    </source>
</evidence>
<dbReference type="NCBIfam" id="NF000843">
    <property type="entry name" value="PRK00071.2-2"/>
    <property type="match status" value="1"/>
</dbReference>
<evidence type="ECO:0000256" key="10">
    <source>
        <dbReference type="ARBA" id="ARBA00048721"/>
    </source>
</evidence>
<dbReference type="OrthoDB" id="5295945at2"/>
<evidence type="ECO:0000256" key="2">
    <source>
        <dbReference type="ARBA" id="ARBA00005019"/>
    </source>
</evidence>
<evidence type="ECO:0000256" key="1">
    <source>
        <dbReference type="ARBA" id="ARBA00002324"/>
    </source>
</evidence>
<name>A0A2N5XPG6_9HYPH</name>
<keyword evidence="4 11" id="KW-0662">Pyridine nucleotide biosynthesis</keyword>
<dbReference type="PANTHER" id="PTHR39321">
    <property type="entry name" value="NICOTINATE-NUCLEOTIDE ADENYLYLTRANSFERASE-RELATED"/>
    <property type="match status" value="1"/>
</dbReference>
<dbReference type="GO" id="GO:0005524">
    <property type="term" value="F:ATP binding"/>
    <property type="evidence" value="ECO:0007669"/>
    <property type="project" value="UniProtKB-KW"/>
</dbReference>
<dbReference type="InterPro" id="IPR014729">
    <property type="entry name" value="Rossmann-like_a/b/a_fold"/>
</dbReference>
<dbReference type="SUPFAM" id="SSF52374">
    <property type="entry name" value="Nucleotidylyl transferase"/>
    <property type="match status" value="1"/>
</dbReference>
<comment type="function">
    <text evidence="1 11">Catalyzes the reversible adenylation of nicotinate mononucleotide (NaMN) to nicotinic acid adenine dinucleotide (NaAD).</text>
</comment>
<dbReference type="Gene3D" id="3.40.50.620">
    <property type="entry name" value="HUPs"/>
    <property type="match status" value="1"/>
</dbReference>
<dbReference type="HAMAP" id="MF_00244">
    <property type="entry name" value="NaMN_adenylyltr"/>
    <property type="match status" value="1"/>
</dbReference>
<evidence type="ECO:0000256" key="6">
    <source>
        <dbReference type="ARBA" id="ARBA00022695"/>
    </source>
</evidence>
<comment type="pathway">
    <text evidence="2 11">Cofactor biosynthesis; NAD(+) biosynthesis; deamido-NAD(+) from nicotinate D-ribonucleotide: step 1/1.</text>
</comment>
<dbReference type="PANTHER" id="PTHR39321:SF3">
    <property type="entry name" value="PHOSPHOPANTETHEINE ADENYLYLTRANSFERASE"/>
    <property type="match status" value="1"/>
</dbReference>
<dbReference type="InterPro" id="IPR004821">
    <property type="entry name" value="Cyt_trans-like"/>
</dbReference>
<dbReference type="EMBL" id="PKUQ01000031">
    <property type="protein sequence ID" value="PLW76416.1"/>
    <property type="molecule type" value="Genomic_DNA"/>
</dbReference>
<keyword evidence="7 11" id="KW-0547">Nucleotide-binding</keyword>
<dbReference type="GO" id="GO:0004515">
    <property type="term" value="F:nicotinate-nucleotide adenylyltransferase activity"/>
    <property type="evidence" value="ECO:0007669"/>
    <property type="project" value="UniProtKB-UniRule"/>
</dbReference>